<feature type="transmembrane region" description="Helical" evidence="2">
    <location>
        <begin position="24"/>
        <end position="46"/>
    </location>
</feature>
<proteinExistence type="predicted"/>
<feature type="transmembrane region" description="Helical" evidence="2">
    <location>
        <begin position="104"/>
        <end position="124"/>
    </location>
</feature>
<feature type="transmembrane region" description="Helical" evidence="2">
    <location>
        <begin position="66"/>
        <end position="92"/>
    </location>
</feature>
<dbReference type="NCBIfam" id="NF038065">
    <property type="entry name" value="Pr6Pr"/>
    <property type="match status" value="1"/>
</dbReference>
<feature type="region of interest" description="Disordered" evidence="1">
    <location>
        <begin position="235"/>
        <end position="260"/>
    </location>
</feature>
<dbReference type="Proteomes" id="UP000549913">
    <property type="component" value="Unassembled WGS sequence"/>
</dbReference>
<accession>A0A852S9F0</accession>
<evidence type="ECO:0000256" key="2">
    <source>
        <dbReference type="SAM" id="Phobius"/>
    </source>
</evidence>
<organism evidence="3 4">
    <name type="scientific">Herbiconiux flava</name>
    <dbReference type="NCBI Taxonomy" id="881268"/>
    <lineage>
        <taxon>Bacteria</taxon>
        <taxon>Bacillati</taxon>
        <taxon>Actinomycetota</taxon>
        <taxon>Actinomycetes</taxon>
        <taxon>Micrococcales</taxon>
        <taxon>Microbacteriaceae</taxon>
        <taxon>Herbiconiux</taxon>
    </lineage>
</organism>
<comment type="caution">
    <text evidence="3">The sequence shown here is derived from an EMBL/GenBank/DDBJ whole genome shotgun (WGS) entry which is preliminary data.</text>
</comment>
<feature type="transmembrane region" description="Helical" evidence="2">
    <location>
        <begin position="130"/>
        <end position="153"/>
    </location>
</feature>
<dbReference type="AlphaFoldDB" id="A0A852S9F0"/>
<evidence type="ECO:0000313" key="4">
    <source>
        <dbReference type="Proteomes" id="UP000549913"/>
    </source>
</evidence>
<feature type="transmembrane region" description="Helical" evidence="2">
    <location>
        <begin position="208"/>
        <end position="224"/>
    </location>
</feature>
<dbReference type="EMBL" id="JACCBM010000001">
    <property type="protein sequence ID" value="NYD68856.1"/>
    <property type="molecule type" value="Genomic_DNA"/>
</dbReference>
<name>A0A852S9F0_9MICO</name>
<keyword evidence="2" id="KW-0812">Transmembrane</keyword>
<gene>
    <name evidence="3" type="ORF">BJ984_000014</name>
</gene>
<reference evidence="3 4" key="1">
    <citation type="submission" date="2020-07" db="EMBL/GenBank/DDBJ databases">
        <title>Sequencing the genomes of 1000 actinobacteria strains.</title>
        <authorList>
            <person name="Klenk H.-P."/>
        </authorList>
    </citation>
    <scope>NUCLEOTIDE SEQUENCE [LARGE SCALE GENOMIC DNA]</scope>
    <source>
        <strain evidence="3 4">DSM 26474</strain>
    </source>
</reference>
<protein>
    <recommendedName>
        <fullName evidence="5">F420-dependent oxidoreductase</fullName>
    </recommendedName>
</protein>
<evidence type="ECO:0008006" key="5">
    <source>
        <dbReference type="Google" id="ProtNLM"/>
    </source>
</evidence>
<sequence>MVGSATAAATTATGADARARAARVWYGAIAVVVGVALVIQIVLIFTGGQDVNSSENTADESLATRFVRLFSFFTIQSNLFVLGTSVVLALNVHKDGRLWRVLRFDALIGIIITGLVYETVLARLVHPEGWALAATIGFHYISPWATVLGWLVFGPRPRMSWATAALAFVWPLAWLVYTFVHGAVTGWYPYPFLDVDTIGFADSVRNSAVVLAIAVVIAVVLTLIDRRLPSLVRGGPERPRDRAGRDALGGTPNPGRRDTA</sequence>
<dbReference type="RefSeq" id="WP_179546292.1">
    <property type="nucleotide sequence ID" value="NZ_BSEW01000001.1"/>
</dbReference>
<keyword evidence="2" id="KW-1133">Transmembrane helix</keyword>
<keyword evidence="2" id="KW-0472">Membrane</keyword>
<feature type="transmembrane region" description="Helical" evidence="2">
    <location>
        <begin position="165"/>
        <end position="188"/>
    </location>
</feature>
<feature type="compositionally biased region" description="Basic and acidic residues" evidence="1">
    <location>
        <begin position="235"/>
        <end position="245"/>
    </location>
</feature>
<evidence type="ECO:0000256" key="1">
    <source>
        <dbReference type="SAM" id="MobiDB-lite"/>
    </source>
</evidence>
<dbReference type="InterPro" id="IPR049713">
    <property type="entry name" value="Pr6Pr-like"/>
</dbReference>
<evidence type="ECO:0000313" key="3">
    <source>
        <dbReference type="EMBL" id="NYD68856.1"/>
    </source>
</evidence>
<keyword evidence="4" id="KW-1185">Reference proteome</keyword>